<organism evidence="1 2">
    <name type="scientific">Penicillium nalgiovense</name>
    <dbReference type="NCBI Taxonomy" id="60175"/>
    <lineage>
        <taxon>Eukaryota</taxon>
        <taxon>Fungi</taxon>
        <taxon>Dikarya</taxon>
        <taxon>Ascomycota</taxon>
        <taxon>Pezizomycotina</taxon>
        <taxon>Eurotiomycetes</taxon>
        <taxon>Eurotiomycetidae</taxon>
        <taxon>Eurotiales</taxon>
        <taxon>Aspergillaceae</taxon>
        <taxon>Penicillium</taxon>
    </lineage>
</organism>
<name>A0A1V6X5G4_PENNA</name>
<reference evidence="2" key="1">
    <citation type="journal article" date="2017" name="Nat. Microbiol.">
        <title>Global analysis of biosynthetic gene clusters reveals vast potential of secondary metabolite production in Penicillium species.</title>
        <authorList>
            <person name="Nielsen J.C."/>
            <person name="Grijseels S."/>
            <person name="Prigent S."/>
            <person name="Ji B."/>
            <person name="Dainat J."/>
            <person name="Nielsen K.F."/>
            <person name="Frisvad J.C."/>
            <person name="Workman M."/>
            <person name="Nielsen J."/>
        </authorList>
    </citation>
    <scope>NUCLEOTIDE SEQUENCE [LARGE SCALE GENOMIC DNA]</scope>
    <source>
        <strain evidence="2">IBT 13039</strain>
    </source>
</reference>
<dbReference type="AlphaFoldDB" id="A0A1V6X5G4"/>
<dbReference type="OMA" id="PKARNHI"/>
<sequence>MPTKVLKAIETSRPVPKARNHIEGFACDRMTSHPIVGPCVGDKMAAAQSANTTATCAWSNAAVPLTLIIPTFTLPTGSTVEAVTAAHIPAPTRLKPTIPVEGSGNVAWSSTTRWLALCYLLLLAIKMIDEGL</sequence>
<gene>
    <name evidence="1" type="ORF">PENNAL_c0118G01483</name>
</gene>
<evidence type="ECO:0000313" key="2">
    <source>
        <dbReference type="Proteomes" id="UP000191691"/>
    </source>
</evidence>
<proteinExistence type="predicted"/>
<accession>A0A1V6X5G4</accession>
<dbReference type="Proteomes" id="UP000191691">
    <property type="component" value="Unassembled WGS sequence"/>
</dbReference>
<dbReference type="EMBL" id="MOOB01000118">
    <property type="protein sequence ID" value="OQE70400.1"/>
    <property type="molecule type" value="Genomic_DNA"/>
</dbReference>
<keyword evidence="2" id="KW-1185">Reference proteome</keyword>
<evidence type="ECO:0000313" key="1">
    <source>
        <dbReference type="EMBL" id="OQE70400.1"/>
    </source>
</evidence>
<protein>
    <submittedName>
        <fullName evidence="1">Uncharacterized protein</fullName>
    </submittedName>
</protein>
<comment type="caution">
    <text evidence="1">The sequence shown here is derived from an EMBL/GenBank/DDBJ whole genome shotgun (WGS) entry which is preliminary data.</text>
</comment>